<dbReference type="Proteomes" id="UP000887577">
    <property type="component" value="Unplaced"/>
</dbReference>
<accession>A0A914ZEJ1</accession>
<organism evidence="1 2">
    <name type="scientific">Panagrolaimus superbus</name>
    <dbReference type="NCBI Taxonomy" id="310955"/>
    <lineage>
        <taxon>Eukaryota</taxon>
        <taxon>Metazoa</taxon>
        <taxon>Ecdysozoa</taxon>
        <taxon>Nematoda</taxon>
        <taxon>Chromadorea</taxon>
        <taxon>Rhabditida</taxon>
        <taxon>Tylenchina</taxon>
        <taxon>Panagrolaimomorpha</taxon>
        <taxon>Panagrolaimoidea</taxon>
        <taxon>Panagrolaimidae</taxon>
        <taxon>Panagrolaimus</taxon>
    </lineage>
</organism>
<evidence type="ECO:0000313" key="2">
    <source>
        <dbReference type="WBParaSite" id="PSU_v2.g8697.t1"/>
    </source>
</evidence>
<dbReference type="AlphaFoldDB" id="A0A914ZEJ1"/>
<evidence type="ECO:0000313" key="1">
    <source>
        <dbReference type="Proteomes" id="UP000887577"/>
    </source>
</evidence>
<proteinExistence type="predicted"/>
<dbReference type="WBParaSite" id="PSU_v2.g8697.t1">
    <property type="protein sequence ID" value="PSU_v2.g8697.t1"/>
    <property type="gene ID" value="PSU_v2.g8697"/>
</dbReference>
<reference evidence="2" key="1">
    <citation type="submission" date="2022-11" db="UniProtKB">
        <authorList>
            <consortium name="WormBaseParasite"/>
        </authorList>
    </citation>
    <scope>IDENTIFICATION</scope>
</reference>
<protein>
    <submittedName>
        <fullName evidence="2">Uncharacterized protein</fullName>
    </submittedName>
</protein>
<name>A0A914ZEJ1_9BILA</name>
<sequence>MISVNELQRKVLLREINKACAVAYVLMESAQLYKQISAKYIMPILDSSCRNIVMSEEEAQQKQYSIVDGFKKTKTEVKKVLDDYEIKLEKKVVALIENRGLLNNLSIKE</sequence>
<keyword evidence="1" id="KW-1185">Reference proteome</keyword>